<protein>
    <submittedName>
        <fullName evidence="1">Uncharacterized protein</fullName>
    </submittedName>
</protein>
<name>A0ABU8GWL2_9ACTN</name>
<feature type="non-terminal residue" evidence="1">
    <location>
        <position position="80"/>
    </location>
</feature>
<evidence type="ECO:0000313" key="1">
    <source>
        <dbReference type="EMBL" id="MEI5617567.1"/>
    </source>
</evidence>
<dbReference type="RefSeq" id="WP_336559394.1">
    <property type="nucleotide sequence ID" value="NZ_JBBAYM010000796.1"/>
</dbReference>
<reference evidence="1 2" key="1">
    <citation type="submission" date="2024-03" db="EMBL/GenBank/DDBJ databases">
        <title>First Report of Pectobacterium brasiliscabiei causing potato scab in china.</title>
        <authorList>
            <person name="Handique U."/>
        </authorList>
    </citation>
    <scope>NUCLEOTIDE SEQUENCE [LARGE SCALE GENOMIC DNA]</scope>
    <source>
        <strain evidence="1 2">ZRIMU1503</strain>
    </source>
</reference>
<keyword evidence="2" id="KW-1185">Reference proteome</keyword>
<dbReference type="InterPro" id="IPR036844">
    <property type="entry name" value="Hint_dom_sf"/>
</dbReference>
<dbReference type="Proteomes" id="UP001365781">
    <property type="component" value="Unassembled WGS sequence"/>
</dbReference>
<dbReference type="SUPFAM" id="SSF51294">
    <property type="entry name" value="Hedgehog/intein (Hint) domain"/>
    <property type="match status" value="1"/>
</dbReference>
<dbReference type="Gene3D" id="2.170.16.10">
    <property type="entry name" value="Hedgehog/Intein (Hint) domain"/>
    <property type="match status" value="1"/>
</dbReference>
<organism evidence="1 2">
    <name type="scientific">Streptomyces brasiliscabiei</name>
    <dbReference type="NCBI Taxonomy" id="2736302"/>
    <lineage>
        <taxon>Bacteria</taxon>
        <taxon>Bacillati</taxon>
        <taxon>Actinomycetota</taxon>
        <taxon>Actinomycetes</taxon>
        <taxon>Kitasatosporales</taxon>
        <taxon>Streptomycetaceae</taxon>
        <taxon>Streptomyces</taxon>
    </lineage>
</organism>
<feature type="non-terminal residue" evidence="1">
    <location>
        <position position="1"/>
    </location>
</feature>
<proteinExistence type="predicted"/>
<dbReference type="EMBL" id="JBBAYM010000796">
    <property type="protein sequence ID" value="MEI5617567.1"/>
    <property type="molecule type" value="Genomic_DNA"/>
</dbReference>
<evidence type="ECO:0000313" key="2">
    <source>
        <dbReference type="Proteomes" id="UP001365781"/>
    </source>
</evidence>
<sequence>TKGIKTFAQLKVGDQVYGRGRSVQTVSHIYRNLKQHSIYRIKTKHPSGVTNTLKCTDSHPLHLYERITLPAACLSKNSLV</sequence>
<accession>A0ABU8GWL2</accession>
<comment type="caution">
    <text evidence="1">The sequence shown here is derived from an EMBL/GenBank/DDBJ whole genome shotgun (WGS) entry which is preliminary data.</text>
</comment>
<gene>
    <name evidence="1" type="ORF">WB403_51635</name>
</gene>